<dbReference type="VEuPathDB" id="FungiDB:GGTG_09114"/>
<organism evidence="3">
    <name type="scientific">Gaeumannomyces tritici (strain R3-111a-1)</name>
    <name type="common">Wheat and barley take-all root rot fungus</name>
    <name type="synonym">Gaeumannomyces graminis var. tritici</name>
    <dbReference type="NCBI Taxonomy" id="644352"/>
    <lineage>
        <taxon>Eukaryota</taxon>
        <taxon>Fungi</taxon>
        <taxon>Dikarya</taxon>
        <taxon>Ascomycota</taxon>
        <taxon>Pezizomycotina</taxon>
        <taxon>Sordariomycetes</taxon>
        <taxon>Sordariomycetidae</taxon>
        <taxon>Magnaporthales</taxon>
        <taxon>Magnaporthaceae</taxon>
        <taxon>Gaeumannomyces</taxon>
    </lineage>
</organism>
<proteinExistence type="predicted"/>
<sequence length="251" mass="27456">MLLSPQLLLSGVSLLATVTTASRLPHAADMSSSQNPQLAAREPRSQPQQSDQGPTVPTPIICTETNNTESNSTTKTWAQVLSRFPPGSLSATTALPVPGLTVDFRLKVDLNPKIGLGEGPWGLRNWVSFKGGEWSASWGGGAVEAGGQDAQLLIETKATYVDTRYLLITEDETPAHIMVQTTGWRTGPPDVLERLLDPVEGDKVPASDYRFRLFIRLETGDPRYYWVNEGMWLGSGIRRGSEVIYDGYRVL</sequence>
<dbReference type="RefSeq" id="XP_009225222.1">
    <property type="nucleotide sequence ID" value="XM_009226958.1"/>
</dbReference>
<dbReference type="InterPro" id="IPR020915">
    <property type="entry name" value="UPF0311"/>
</dbReference>
<dbReference type="AlphaFoldDB" id="J3P6H4"/>
<dbReference type="GeneID" id="20349572"/>
<dbReference type="PANTHER" id="PTHR37315:SF1">
    <property type="entry name" value="UPF0311 PROTEIN BLR7842"/>
    <property type="match status" value="1"/>
</dbReference>
<accession>J3P6H4</accession>
<dbReference type="Proteomes" id="UP000006039">
    <property type="component" value="Unassembled WGS sequence"/>
</dbReference>
<protein>
    <submittedName>
        <fullName evidence="3 4">Uncharacterized protein</fullName>
    </submittedName>
</protein>
<dbReference type="OrthoDB" id="3549121at2759"/>
<reference evidence="5" key="1">
    <citation type="submission" date="2010-07" db="EMBL/GenBank/DDBJ databases">
        <title>The genome sequence of Gaeumannomyces graminis var. tritici strain R3-111a-1.</title>
        <authorList>
            <consortium name="The Broad Institute Genome Sequencing Platform"/>
            <person name="Ma L.-J."/>
            <person name="Dead R."/>
            <person name="Young S."/>
            <person name="Zeng Q."/>
            <person name="Koehrsen M."/>
            <person name="Alvarado L."/>
            <person name="Berlin A."/>
            <person name="Chapman S.B."/>
            <person name="Chen Z."/>
            <person name="Freedman E."/>
            <person name="Gellesch M."/>
            <person name="Goldberg J."/>
            <person name="Griggs A."/>
            <person name="Gujja S."/>
            <person name="Heilman E.R."/>
            <person name="Heiman D."/>
            <person name="Hepburn T."/>
            <person name="Howarth C."/>
            <person name="Jen D."/>
            <person name="Larson L."/>
            <person name="Mehta T."/>
            <person name="Neiman D."/>
            <person name="Pearson M."/>
            <person name="Roberts A."/>
            <person name="Saif S."/>
            <person name="Shea T."/>
            <person name="Shenoy N."/>
            <person name="Sisk P."/>
            <person name="Stolte C."/>
            <person name="Sykes S."/>
            <person name="Walk T."/>
            <person name="White J."/>
            <person name="Yandava C."/>
            <person name="Haas B."/>
            <person name="Nusbaum C."/>
            <person name="Birren B."/>
        </authorList>
    </citation>
    <scope>NUCLEOTIDE SEQUENCE [LARGE SCALE GENOMIC DNA]</scope>
    <source>
        <strain evidence="5">R3-111a-1</strain>
    </source>
</reference>
<keyword evidence="2" id="KW-0732">Signal</keyword>
<reference evidence="4" key="4">
    <citation type="journal article" date="2015" name="G3 (Bethesda)">
        <title>Genome sequences of three phytopathogenic species of the Magnaporthaceae family of fungi.</title>
        <authorList>
            <person name="Okagaki L.H."/>
            <person name="Nunes C.C."/>
            <person name="Sailsbery J."/>
            <person name="Clay B."/>
            <person name="Brown D."/>
            <person name="John T."/>
            <person name="Oh Y."/>
            <person name="Young N."/>
            <person name="Fitzgerald M."/>
            <person name="Haas B.J."/>
            <person name="Zeng Q."/>
            <person name="Young S."/>
            <person name="Adiconis X."/>
            <person name="Fan L."/>
            <person name="Levin J.Z."/>
            <person name="Mitchell T.K."/>
            <person name="Okubara P.A."/>
            <person name="Farman M.L."/>
            <person name="Kohn L.M."/>
            <person name="Birren B."/>
            <person name="Ma L.-J."/>
            <person name="Dean R.A."/>
        </authorList>
    </citation>
    <scope>NUCLEOTIDE SEQUENCE</scope>
    <source>
        <strain evidence="4">R3-111a-1</strain>
    </source>
</reference>
<feature type="signal peptide" evidence="2">
    <location>
        <begin position="1"/>
        <end position="21"/>
    </location>
</feature>
<gene>
    <name evidence="4" type="primary">20349572</name>
    <name evidence="3" type="ORF">GGTG_09114</name>
</gene>
<evidence type="ECO:0000256" key="1">
    <source>
        <dbReference type="SAM" id="MobiDB-lite"/>
    </source>
</evidence>
<evidence type="ECO:0000256" key="2">
    <source>
        <dbReference type="SAM" id="SignalP"/>
    </source>
</evidence>
<feature type="compositionally biased region" description="Low complexity" evidence="1">
    <location>
        <begin position="63"/>
        <end position="73"/>
    </location>
</feature>
<feature type="compositionally biased region" description="Polar residues" evidence="1">
    <location>
        <begin position="45"/>
        <end position="55"/>
    </location>
</feature>
<dbReference type="STRING" id="644352.J3P6H4"/>
<dbReference type="eggNOG" id="ENOG502SM0X">
    <property type="taxonomic scope" value="Eukaryota"/>
</dbReference>
<dbReference type="Gene3D" id="2.40.160.20">
    <property type="match status" value="1"/>
</dbReference>
<evidence type="ECO:0000313" key="4">
    <source>
        <dbReference type="EnsemblFungi" id="EJT72248"/>
    </source>
</evidence>
<reference evidence="3" key="3">
    <citation type="submission" date="2010-09" db="EMBL/GenBank/DDBJ databases">
        <title>Annotation of Gaeumannomyces graminis var. tritici R3-111a-1.</title>
        <authorList>
            <consortium name="The Broad Institute Genome Sequencing Platform"/>
            <person name="Ma L.-J."/>
            <person name="Dead R."/>
            <person name="Young S.K."/>
            <person name="Zeng Q."/>
            <person name="Gargeya S."/>
            <person name="Fitzgerald M."/>
            <person name="Haas B."/>
            <person name="Abouelleil A."/>
            <person name="Alvarado L."/>
            <person name="Arachchi H.M."/>
            <person name="Berlin A."/>
            <person name="Brown A."/>
            <person name="Chapman S.B."/>
            <person name="Chen Z."/>
            <person name="Dunbar C."/>
            <person name="Freedman E."/>
            <person name="Gearin G."/>
            <person name="Gellesch M."/>
            <person name="Goldberg J."/>
            <person name="Griggs A."/>
            <person name="Gujja S."/>
            <person name="Heiman D."/>
            <person name="Howarth C."/>
            <person name="Larson L."/>
            <person name="Lui A."/>
            <person name="MacDonald P.J.P."/>
            <person name="Mehta T."/>
            <person name="Montmayeur A."/>
            <person name="Murphy C."/>
            <person name="Neiman D."/>
            <person name="Pearson M."/>
            <person name="Priest M."/>
            <person name="Roberts A."/>
            <person name="Saif S."/>
            <person name="Shea T."/>
            <person name="Shenoy N."/>
            <person name="Sisk P."/>
            <person name="Stolte C."/>
            <person name="Sykes S."/>
            <person name="Yandava C."/>
            <person name="Wortman J."/>
            <person name="Nusbaum C."/>
            <person name="Birren B."/>
        </authorList>
    </citation>
    <scope>NUCLEOTIDE SEQUENCE</scope>
    <source>
        <strain evidence="3">R3-111a-1</strain>
    </source>
</reference>
<feature type="region of interest" description="Disordered" evidence="1">
    <location>
        <begin position="26"/>
        <end position="73"/>
    </location>
</feature>
<name>J3P6H4_GAET3</name>
<evidence type="ECO:0000313" key="3">
    <source>
        <dbReference type="EMBL" id="EJT72248.1"/>
    </source>
</evidence>
<dbReference type="HOGENOM" id="CLU_096872_0_0_1"/>
<dbReference type="PANTHER" id="PTHR37315">
    <property type="entry name" value="UPF0311 PROTEIN BLR7842"/>
    <property type="match status" value="1"/>
</dbReference>
<dbReference type="EMBL" id="GL385399">
    <property type="protein sequence ID" value="EJT72248.1"/>
    <property type="molecule type" value="Genomic_DNA"/>
</dbReference>
<dbReference type="Pfam" id="PF11578">
    <property type="entry name" value="DUF3237"/>
    <property type="match status" value="1"/>
</dbReference>
<evidence type="ECO:0000313" key="5">
    <source>
        <dbReference type="Proteomes" id="UP000006039"/>
    </source>
</evidence>
<reference evidence="4" key="5">
    <citation type="submission" date="2018-04" db="UniProtKB">
        <authorList>
            <consortium name="EnsemblFungi"/>
        </authorList>
    </citation>
    <scope>IDENTIFICATION</scope>
    <source>
        <strain evidence="4">R3-111a-1</strain>
    </source>
</reference>
<reference evidence="3" key="2">
    <citation type="submission" date="2010-07" db="EMBL/GenBank/DDBJ databases">
        <authorList>
            <consortium name="The Broad Institute Genome Sequencing Platform"/>
            <consortium name="Broad Institute Genome Sequencing Center for Infectious Disease"/>
            <person name="Ma L.-J."/>
            <person name="Dead R."/>
            <person name="Young S."/>
            <person name="Zeng Q."/>
            <person name="Koehrsen M."/>
            <person name="Alvarado L."/>
            <person name="Berlin A."/>
            <person name="Chapman S.B."/>
            <person name="Chen Z."/>
            <person name="Freedman E."/>
            <person name="Gellesch M."/>
            <person name="Goldberg J."/>
            <person name="Griggs A."/>
            <person name="Gujja S."/>
            <person name="Heilman E.R."/>
            <person name="Heiman D."/>
            <person name="Hepburn T."/>
            <person name="Howarth C."/>
            <person name="Jen D."/>
            <person name="Larson L."/>
            <person name="Mehta T."/>
            <person name="Neiman D."/>
            <person name="Pearson M."/>
            <person name="Roberts A."/>
            <person name="Saif S."/>
            <person name="Shea T."/>
            <person name="Shenoy N."/>
            <person name="Sisk P."/>
            <person name="Stolte C."/>
            <person name="Sykes S."/>
            <person name="Walk T."/>
            <person name="White J."/>
            <person name="Yandava C."/>
            <person name="Haas B."/>
            <person name="Nusbaum C."/>
            <person name="Birren B."/>
        </authorList>
    </citation>
    <scope>NUCLEOTIDE SEQUENCE</scope>
    <source>
        <strain evidence="3">R3-111a-1</strain>
    </source>
</reference>
<keyword evidence="5" id="KW-1185">Reference proteome</keyword>
<dbReference type="EnsemblFungi" id="EJT72248">
    <property type="protein sequence ID" value="EJT72248"/>
    <property type="gene ID" value="GGTG_09114"/>
</dbReference>
<feature type="chain" id="PRO_5015094999" evidence="2">
    <location>
        <begin position="22"/>
        <end position="251"/>
    </location>
</feature>